<dbReference type="InterPro" id="IPR008840">
    <property type="entry name" value="Sipho_Gp157"/>
</dbReference>
<organism evidence="1">
    <name type="scientific">Myoviridae sp. ctCop38</name>
    <dbReference type="NCBI Taxonomy" id="2826632"/>
    <lineage>
        <taxon>Viruses</taxon>
        <taxon>Duplodnaviria</taxon>
        <taxon>Heunggongvirae</taxon>
        <taxon>Uroviricota</taxon>
        <taxon>Caudoviricetes</taxon>
    </lineage>
</organism>
<accession>A0A8S5MZ87</accession>
<dbReference type="EMBL" id="BK015019">
    <property type="protein sequence ID" value="DAD87338.1"/>
    <property type="molecule type" value="Genomic_DNA"/>
</dbReference>
<proteinExistence type="predicted"/>
<protein>
    <submittedName>
        <fullName evidence="1">Resistance protein</fullName>
    </submittedName>
</protein>
<name>A0A8S5MZ87_9CAUD</name>
<evidence type="ECO:0000313" key="1">
    <source>
        <dbReference type="EMBL" id="DAD87338.1"/>
    </source>
</evidence>
<dbReference type="Pfam" id="PF05565">
    <property type="entry name" value="Sipho_Gp157"/>
    <property type="match status" value="1"/>
</dbReference>
<reference evidence="1" key="1">
    <citation type="journal article" date="2021" name="Proc. Natl. Acad. Sci. U.S.A.">
        <title>A Catalog of Tens of Thousands of Viruses from Human Metagenomes Reveals Hidden Associations with Chronic Diseases.</title>
        <authorList>
            <person name="Tisza M.J."/>
            <person name="Buck C.B."/>
        </authorList>
    </citation>
    <scope>NUCLEOTIDE SEQUENCE</scope>
    <source>
        <strain evidence="1">CtCop38</strain>
    </source>
</reference>
<sequence>MRTTTKTRSCWRQSLRSLTVSAQNSKRCVSCSLMNGLLCTKLCKIPQKRMLLIVPVCRKKALARRLSDMASVYELDAKISSCIQLDEEHVVSVDDGEILNLQQFEALQMERDKKIEGLCCYIKNKIADAEAIYAEIDVLSQRASVMKREAERCKNYLAGALYGEKFETPRCKITWRKSEICNVLNIDAVPEEYKRTKVTVDADKTAIKKAIKAGAEVPGAEVIQKLNMTLK</sequence>